<dbReference type="AlphaFoldDB" id="A0A7Z9DXJ7"/>
<keyword evidence="3" id="KW-1185">Reference proteome</keyword>
<reference evidence="2" key="1">
    <citation type="submission" date="2019-10" db="EMBL/GenBank/DDBJ databases">
        <authorList>
            <consortium name="Genoscope - CEA"/>
            <person name="William W."/>
        </authorList>
    </citation>
    <scope>NUCLEOTIDE SEQUENCE [LARGE SCALE GENOMIC DNA]</scope>
    <source>
        <strain evidence="2">BBR_PRJEB10992</strain>
    </source>
</reference>
<gene>
    <name evidence="2" type="ORF">PL8927_140115</name>
</gene>
<dbReference type="OrthoDB" id="583369at2"/>
<accession>A0A7Z9DXJ7</accession>
<evidence type="ECO:0000256" key="1">
    <source>
        <dbReference type="SAM" id="Coils"/>
    </source>
</evidence>
<dbReference type="RefSeq" id="WP_083617531.1">
    <property type="nucleotide sequence ID" value="NZ_LR734832.1"/>
</dbReference>
<feature type="coiled-coil region" evidence="1">
    <location>
        <begin position="184"/>
        <end position="211"/>
    </location>
</feature>
<dbReference type="EMBL" id="CZCU02000046">
    <property type="protein sequence ID" value="VXD11350.1"/>
    <property type="molecule type" value="Genomic_DNA"/>
</dbReference>
<protein>
    <submittedName>
        <fullName evidence="2">Uncharacterized protein</fullName>
    </submittedName>
</protein>
<proteinExistence type="predicted"/>
<organism evidence="2 3">
    <name type="scientific">Planktothrix serta PCC 8927</name>
    <dbReference type="NCBI Taxonomy" id="671068"/>
    <lineage>
        <taxon>Bacteria</taxon>
        <taxon>Bacillati</taxon>
        <taxon>Cyanobacteriota</taxon>
        <taxon>Cyanophyceae</taxon>
        <taxon>Oscillatoriophycideae</taxon>
        <taxon>Oscillatoriales</taxon>
        <taxon>Microcoleaceae</taxon>
        <taxon>Planktothrix</taxon>
    </lineage>
</organism>
<evidence type="ECO:0000313" key="2">
    <source>
        <dbReference type="EMBL" id="VXD11350.1"/>
    </source>
</evidence>
<sequence>MAVLQIPDRYIPGLQLIATLDKKVVESVLKAVAESKPSLKNKEIATEVSKVVPEIDPQNVYQIILALASIYDLREYTQYDNDKLSEDLSESIITDLEDLSFEQQQQLKELILKALNLLEGTLGSTSKARILLSEYERLYLKAKIITDVRPIFKEELSDSVEGTLIIHLLKLNYLDKSGEKEFFIALDESDLKELEEQVKKAQEQKKSLLSVIEKAGIPYFIS</sequence>
<name>A0A7Z9DXJ7_9CYAN</name>
<evidence type="ECO:0000313" key="3">
    <source>
        <dbReference type="Proteomes" id="UP000184550"/>
    </source>
</evidence>
<comment type="caution">
    <text evidence="2">The sequence shown here is derived from an EMBL/GenBank/DDBJ whole genome shotgun (WGS) entry which is preliminary data.</text>
</comment>
<dbReference type="Proteomes" id="UP000184550">
    <property type="component" value="Unassembled WGS sequence"/>
</dbReference>
<keyword evidence="1" id="KW-0175">Coiled coil</keyword>